<protein>
    <submittedName>
        <fullName evidence="2">Uncharacterized protein</fullName>
    </submittedName>
</protein>
<dbReference type="EMBL" id="CP002059">
    <property type="protein sequence ID" value="ADI62789.1"/>
    <property type="molecule type" value="Genomic_DNA"/>
</dbReference>
<organism evidence="2 3">
    <name type="scientific">Nostoc azollae (strain 0708)</name>
    <name type="common">Anabaena azollae (strain 0708)</name>
    <dbReference type="NCBI Taxonomy" id="551115"/>
    <lineage>
        <taxon>Bacteria</taxon>
        <taxon>Bacillati</taxon>
        <taxon>Cyanobacteriota</taxon>
        <taxon>Cyanophyceae</taxon>
        <taxon>Nostocales</taxon>
        <taxon>Nostocaceae</taxon>
        <taxon>Trichormus</taxon>
    </lineage>
</organism>
<dbReference type="STRING" id="551115.Aazo_0153"/>
<dbReference type="AlphaFoldDB" id="D7DVG9"/>
<name>D7DVG9_NOSA0</name>
<feature type="transmembrane region" description="Helical" evidence="1">
    <location>
        <begin position="105"/>
        <end position="127"/>
    </location>
</feature>
<dbReference type="RefSeq" id="WP_013189809.1">
    <property type="nucleotide sequence ID" value="NC_014248.1"/>
</dbReference>
<keyword evidence="1" id="KW-0812">Transmembrane</keyword>
<evidence type="ECO:0000313" key="3">
    <source>
        <dbReference type="Proteomes" id="UP000001511"/>
    </source>
</evidence>
<reference evidence="2 3" key="1">
    <citation type="journal article" date="2010" name="PLoS ONE">
        <title>Genome erosion in a nitrogen-fixing vertically transmitted endosymbiotic multicellular cyanobacterium.</title>
        <authorList>
            <person name="Ran L."/>
            <person name="Larsson J."/>
            <person name="Vigil-Stenman T."/>
            <person name="Nylander J.A."/>
            <person name="Ininbergs K."/>
            <person name="Zheng W.W."/>
            <person name="Lapidus A."/>
            <person name="Lowry S."/>
            <person name="Haselkorn R."/>
            <person name="Bergman B."/>
        </authorList>
    </citation>
    <scope>NUCLEOTIDE SEQUENCE [LARGE SCALE GENOMIC DNA]</scope>
    <source>
        <strain evidence="2 3">0708</strain>
    </source>
</reference>
<sequence length="129" mass="14888">MADKSLEALVVKVVKKAIKKEIKAINQYSLPIVSTQRNQELQSFAETLETEDHTQSTAEIFDNTYASNTVNFPAKEDVELERKLREIKFKQDLRKDWILFILRDVIVYAATVLLIFTVTGFYLFAIINT</sequence>
<evidence type="ECO:0000313" key="2">
    <source>
        <dbReference type="EMBL" id="ADI62789.1"/>
    </source>
</evidence>
<accession>D7DVG9</accession>
<evidence type="ECO:0000256" key="1">
    <source>
        <dbReference type="SAM" id="Phobius"/>
    </source>
</evidence>
<dbReference type="eggNOG" id="ENOG5030HJS">
    <property type="taxonomic scope" value="Bacteria"/>
</dbReference>
<gene>
    <name evidence="2" type="ordered locus">Aazo_0153</name>
</gene>
<dbReference type="KEGG" id="naz:Aazo_0153"/>
<dbReference type="HOGENOM" id="CLU_1946564_0_0_3"/>
<keyword evidence="1" id="KW-0472">Membrane</keyword>
<keyword evidence="1" id="KW-1133">Transmembrane helix</keyword>
<keyword evidence="3" id="KW-1185">Reference proteome</keyword>
<proteinExistence type="predicted"/>
<dbReference type="Proteomes" id="UP000001511">
    <property type="component" value="Chromosome"/>
</dbReference>